<feature type="coiled-coil region" evidence="5">
    <location>
        <begin position="476"/>
        <end position="637"/>
    </location>
</feature>
<evidence type="ECO:0000256" key="3">
    <source>
        <dbReference type="ARBA" id="ARBA00023212"/>
    </source>
</evidence>
<evidence type="ECO:0000256" key="5">
    <source>
        <dbReference type="SAM" id="Coils"/>
    </source>
</evidence>
<evidence type="ECO:0000313" key="7">
    <source>
        <dbReference type="Proteomes" id="UP000053240"/>
    </source>
</evidence>
<evidence type="ECO:0000256" key="1">
    <source>
        <dbReference type="ARBA" id="ARBA00004114"/>
    </source>
</evidence>
<feature type="coiled-coil region" evidence="5">
    <location>
        <begin position="767"/>
        <end position="857"/>
    </location>
</feature>
<comment type="similarity">
    <text evidence="4">Belongs to the CEP135/TSGA10 family.</text>
</comment>
<dbReference type="PANTHER" id="PTHR20544">
    <property type="entry name" value="CENTROSOMAL PROTEIN CEP135"/>
    <property type="match status" value="1"/>
</dbReference>
<keyword evidence="3" id="KW-0206">Cytoskeleton</keyword>
<sequence>MSEGYFNLKQKLEDLGYNYSLPIEAVPLVECIVADLLQTTRSLQHYMDLSKDALIQRDSLMMEAEPYKCDNAKLIRENNSLHKEILTLKEENMRLSKESKRKIKCMTDEIMKKDILISKLQHDIRDLSLRGLCAGTQSSRNKSRRKDDESTAVSKICICNSQSNNDLGKDTLELSKTIQLLKDKNDTLEDEITLLKSKVEQRDDEILRLNMMLEGGRPLTAINKDFYVNNPDHTEQAIFQQLKKIQIENDALKKEIHNGLGKQHEAMLRALSLADKNRNLEEELQKVDKLALQVEEECNKKLSSLTNEVNYLQTRLESLRFKNSELQRELSEFHRKDKSPQSCYTQESLKLALKERDILQKEIKDLIDINKNLQDKIGSLSQFNKNYQDKISMDNLHNNNGSKCLQKEELQKLLHEERVKYEKYMIDIQDKLSEALNVFNKHVHSGFGTNSQRDISPDNTFIKELHNRLCESEQKILMLKQENSELRQNAVQQEDNNRENLKDVIKQLNMENTQLTKENISLCQQLSQHRMMNSVQTNPDESNLKELSKLRDKNDCLTRELNYFKKDQQEYKLRYKEAVDLVEKLKRDLTHKQKQIEQLEEENYSYKMTNRTGKASAEQLRDECNFLREQIKTMQTDVIKEKTIASQIKNIQIETERNSSEVQNELLNVQKKLSLSKDQISSLEKKCKELQSEINSLQIDKTNLIENIKSIDRERDKLVIELDNKTERVSNLDDKVKSQAYEISKLDKENGDLKRKLNIQISTEHKLADYESQIMFLNGEISRLTQQNDTAVMENKRLQNNLGDANGALKLTKLELEKTKKEVDSLKQQLQHYVAEVRRIEELLSQKEAERSDMLEQFASLSVEANILENTNHSLESESASKSMQLQSYVNRIQNLESKLIDKENIIDSQSAQIAAMTCKVNALENEIKLISDEKKILEQNISYMKQMCNHMQIEQSQKNLDLKDTDSELKLYENKIKCLSNTKAKLQVENEEMKNKLSTTEKLLSNARREIIELKLALQDATSETKSLKDCVTRLSREPDIHEHTLINEDIDLPHSLGDTIHEVSNEDDDSIIHGDHMLHKTYSKYSHGSTI</sequence>
<organism evidence="6 7">
    <name type="scientific">Papilio machaon</name>
    <name type="common">Old World swallowtail butterfly</name>
    <dbReference type="NCBI Taxonomy" id="76193"/>
    <lineage>
        <taxon>Eukaryota</taxon>
        <taxon>Metazoa</taxon>
        <taxon>Ecdysozoa</taxon>
        <taxon>Arthropoda</taxon>
        <taxon>Hexapoda</taxon>
        <taxon>Insecta</taxon>
        <taxon>Pterygota</taxon>
        <taxon>Neoptera</taxon>
        <taxon>Endopterygota</taxon>
        <taxon>Lepidoptera</taxon>
        <taxon>Glossata</taxon>
        <taxon>Ditrysia</taxon>
        <taxon>Papilionoidea</taxon>
        <taxon>Papilionidae</taxon>
        <taxon>Papilioninae</taxon>
        <taxon>Papilio</taxon>
    </lineage>
</organism>
<accession>A0A194QQK4</accession>
<feature type="coiled-coil region" evidence="5">
    <location>
        <begin position="886"/>
        <end position="1025"/>
    </location>
</feature>
<keyword evidence="2" id="KW-0963">Cytoplasm</keyword>
<evidence type="ECO:0000256" key="2">
    <source>
        <dbReference type="ARBA" id="ARBA00022490"/>
    </source>
</evidence>
<dbReference type="AlphaFoldDB" id="A0A194QQK4"/>
<dbReference type="FunCoup" id="A0A194QQK4">
    <property type="interactions" value="38"/>
</dbReference>
<proteinExistence type="inferred from homology"/>
<name>A0A194QQK4_PAPMA</name>
<gene>
    <name evidence="6" type="ORF">RR48_07666</name>
</gene>
<dbReference type="OrthoDB" id="10254663at2759"/>
<evidence type="ECO:0000256" key="4">
    <source>
        <dbReference type="ARBA" id="ARBA00038123"/>
    </source>
</evidence>
<reference evidence="6 7" key="1">
    <citation type="journal article" date="2015" name="Nat. Commun.">
        <title>Outbred genome sequencing and CRISPR/Cas9 gene editing in butterflies.</title>
        <authorList>
            <person name="Li X."/>
            <person name="Fan D."/>
            <person name="Zhang W."/>
            <person name="Liu G."/>
            <person name="Zhang L."/>
            <person name="Zhao L."/>
            <person name="Fang X."/>
            <person name="Chen L."/>
            <person name="Dong Y."/>
            <person name="Chen Y."/>
            <person name="Ding Y."/>
            <person name="Zhao R."/>
            <person name="Feng M."/>
            <person name="Zhu Y."/>
            <person name="Feng Y."/>
            <person name="Jiang X."/>
            <person name="Zhu D."/>
            <person name="Xiang H."/>
            <person name="Feng X."/>
            <person name="Li S."/>
            <person name="Wang J."/>
            <person name="Zhang G."/>
            <person name="Kronforst M.R."/>
            <person name="Wang W."/>
        </authorList>
    </citation>
    <scope>NUCLEOTIDE SEQUENCE [LARGE SCALE GENOMIC DNA]</scope>
    <source>
        <strain evidence="6">Ya'a_city_454_Pm</strain>
        <tissue evidence="6">Whole body</tissue>
    </source>
</reference>
<dbReference type="PANTHER" id="PTHR20544:SF0">
    <property type="entry name" value="NUCLEOPROTEIN TPR_MLP1 DOMAIN-CONTAINING PROTEIN"/>
    <property type="match status" value="1"/>
</dbReference>
<feature type="coiled-coil region" evidence="5">
    <location>
        <begin position="171"/>
        <end position="205"/>
    </location>
</feature>
<dbReference type="KEGG" id="pmac:106719221"/>
<keyword evidence="7" id="KW-1185">Reference proteome</keyword>
<protein>
    <submittedName>
        <fullName evidence="6">Centrosomal protein of 135 kDa</fullName>
    </submittedName>
</protein>
<feature type="coiled-coil region" evidence="5">
    <location>
        <begin position="71"/>
        <end position="98"/>
    </location>
</feature>
<keyword evidence="5" id="KW-0175">Coiled coil</keyword>
<dbReference type="Proteomes" id="UP000053240">
    <property type="component" value="Unassembled WGS sequence"/>
</dbReference>
<feature type="coiled-coil region" evidence="5">
    <location>
        <begin position="666"/>
        <end position="735"/>
    </location>
</feature>
<dbReference type="EMBL" id="KQ461190">
    <property type="protein sequence ID" value="KPJ07250.1"/>
    <property type="molecule type" value="Genomic_DNA"/>
</dbReference>
<dbReference type="STRING" id="76193.A0A194QQK4"/>
<feature type="coiled-coil region" evidence="5">
    <location>
        <begin position="235"/>
        <end position="376"/>
    </location>
</feature>
<comment type="subcellular location">
    <subcellularLocation>
        <location evidence="1">Cytoplasm</location>
        <location evidence="1">Cytoskeleton</location>
        <location evidence="1">Microtubule organizing center</location>
        <location evidence="1">Centrosome</location>
        <location evidence="1">Centriole</location>
    </subcellularLocation>
</comment>
<dbReference type="InParanoid" id="A0A194QQK4"/>
<dbReference type="SUPFAM" id="SSF57997">
    <property type="entry name" value="Tropomyosin"/>
    <property type="match status" value="1"/>
</dbReference>
<dbReference type="InterPro" id="IPR051877">
    <property type="entry name" value="Centriole_BasalBody_StrucProt"/>
</dbReference>
<evidence type="ECO:0000313" key="6">
    <source>
        <dbReference type="EMBL" id="KPJ07250.1"/>
    </source>
</evidence>
<dbReference type="GO" id="GO:0005814">
    <property type="term" value="C:centriole"/>
    <property type="evidence" value="ECO:0007669"/>
    <property type="project" value="UniProtKB-SubCell"/>
</dbReference>